<dbReference type="InterPro" id="IPR015915">
    <property type="entry name" value="Kelch-typ_b-propeller"/>
</dbReference>
<organism evidence="2 3">
    <name type="scientific">Nephila pilipes</name>
    <name type="common">Giant wood spider</name>
    <name type="synonym">Nephila maculata</name>
    <dbReference type="NCBI Taxonomy" id="299642"/>
    <lineage>
        <taxon>Eukaryota</taxon>
        <taxon>Metazoa</taxon>
        <taxon>Ecdysozoa</taxon>
        <taxon>Arthropoda</taxon>
        <taxon>Chelicerata</taxon>
        <taxon>Arachnida</taxon>
        <taxon>Araneae</taxon>
        <taxon>Araneomorphae</taxon>
        <taxon>Entelegynae</taxon>
        <taxon>Araneoidea</taxon>
        <taxon>Nephilidae</taxon>
        <taxon>Nephila</taxon>
    </lineage>
</organism>
<dbReference type="Pfam" id="PF24681">
    <property type="entry name" value="Kelch_KLHDC2_KLHL20_DRC7"/>
    <property type="match status" value="1"/>
</dbReference>
<dbReference type="EMBL" id="BMAW01004444">
    <property type="protein sequence ID" value="GFS88950.1"/>
    <property type="molecule type" value="Genomic_DNA"/>
</dbReference>
<comment type="caution">
    <text evidence="2">The sequence shown here is derived from an EMBL/GenBank/DDBJ whole genome shotgun (WGS) entry which is preliminary data.</text>
</comment>
<name>A0A8X6N1L4_NEPPI</name>
<evidence type="ECO:0000313" key="3">
    <source>
        <dbReference type="Proteomes" id="UP000887013"/>
    </source>
</evidence>
<dbReference type="PANTHER" id="PTHR46063">
    <property type="entry name" value="KELCH DOMAIN-CONTAINING PROTEIN"/>
    <property type="match status" value="1"/>
</dbReference>
<evidence type="ECO:0000313" key="2">
    <source>
        <dbReference type="EMBL" id="GFS88950.1"/>
    </source>
</evidence>
<dbReference type="Gene3D" id="2.120.10.80">
    <property type="entry name" value="Kelch-type beta propeller"/>
    <property type="match status" value="2"/>
</dbReference>
<feature type="region of interest" description="Disordered" evidence="1">
    <location>
        <begin position="495"/>
        <end position="524"/>
    </location>
</feature>
<dbReference type="PANTHER" id="PTHR46063:SF1">
    <property type="entry name" value="KELCH DOMAIN-CONTAINING PROTEIN 4"/>
    <property type="match status" value="1"/>
</dbReference>
<feature type="region of interest" description="Disordered" evidence="1">
    <location>
        <begin position="1"/>
        <end position="21"/>
    </location>
</feature>
<dbReference type="OrthoDB" id="4447at2759"/>
<evidence type="ECO:0000256" key="1">
    <source>
        <dbReference type="SAM" id="MobiDB-lite"/>
    </source>
</evidence>
<sequence>MGKKDKKKGKGAEKTAMKTEKKAFNRLKKELASKGEGDIEKLIADFQEQHKTDVTGEELCPQPSPRSNFSLSPHPDKEELVLFGGEYYNGKVSTMFNDIHFYNIKKGHWSILHTPVKPPPRSSHQAVVLSQKGGQLWVFGGEFSGPSRSVFYHYKDLWVFHFAEKRWEEVKAPGAPSSRSGHRMTVRHKQIVIFGGFRETIHDYKYYNDLYVFDLETYTWNKIEAVGKIPSFRSGCLFTSLVDGRMLLYGGYTKEKVKKDADKGISHSDMYYLQVDDKSVPHRWKWSQVKPSGIPPSIRCGISMAVAPNNLAYVFGGVHDEDIDDNLNSMFHNDLYVLELEKGRWLPVTLHGKSSRITRKKRRKVKDDYMELNEEDYDESEEIAESLEHAKLEDDSKMVVKKTDDVFTLKIGSSASAISESCACALSPTLEAFSPKGRMSTGMAIKSGILYLYGGVYEEEDRHITLSDFYALDTHKLDEWRTIIPFSVSSFEWLDSESDDEDSGDDSSESDDLSSEGNDEMETQ</sequence>
<keyword evidence="3" id="KW-1185">Reference proteome</keyword>
<proteinExistence type="predicted"/>
<gene>
    <name evidence="2" type="primary">Klhdc4</name>
    <name evidence="2" type="ORF">NPIL_369061</name>
</gene>
<dbReference type="SUPFAM" id="SSF117281">
    <property type="entry name" value="Kelch motif"/>
    <property type="match status" value="1"/>
</dbReference>
<dbReference type="InterPro" id="IPR052588">
    <property type="entry name" value="Kelch_domain_protein"/>
</dbReference>
<accession>A0A8X6N1L4</accession>
<feature type="compositionally biased region" description="Basic and acidic residues" evidence="1">
    <location>
        <begin position="10"/>
        <end position="21"/>
    </location>
</feature>
<dbReference type="Proteomes" id="UP000887013">
    <property type="component" value="Unassembled WGS sequence"/>
</dbReference>
<dbReference type="AlphaFoldDB" id="A0A8X6N1L4"/>
<reference evidence="2" key="1">
    <citation type="submission" date="2020-08" db="EMBL/GenBank/DDBJ databases">
        <title>Multicomponent nature underlies the extraordinary mechanical properties of spider dragline silk.</title>
        <authorList>
            <person name="Kono N."/>
            <person name="Nakamura H."/>
            <person name="Mori M."/>
            <person name="Yoshida Y."/>
            <person name="Ohtoshi R."/>
            <person name="Malay A.D."/>
            <person name="Moran D.A.P."/>
            <person name="Tomita M."/>
            <person name="Numata K."/>
            <person name="Arakawa K."/>
        </authorList>
    </citation>
    <scope>NUCLEOTIDE SEQUENCE</scope>
</reference>
<protein>
    <submittedName>
        <fullName evidence="2">Kelch domain-containing protein 4</fullName>
    </submittedName>
</protein>